<dbReference type="Gene3D" id="6.10.280.50">
    <property type="match status" value="1"/>
</dbReference>
<gene>
    <name evidence="2" type="ORF">PAQU9191_00593</name>
</gene>
<protein>
    <recommendedName>
        <fullName evidence="4">DUF465 domain-containing protein</fullName>
    </recommendedName>
</protein>
<keyword evidence="1" id="KW-0175">Coiled coil</keyword>
<dbReference type="EMBL" id="FYAH01000001">
    <property type="protein sequence ID" value="SMY15370.1"/>
    <property type="molecule type" value="Genomic_DNA"/>
</dbReference>
<feature type="coiled-coil region" evidence="1">
    <location>
        <begin position="19"/>
        <end position="67"/>
    </location>
</feature>
<evidence type="ECO:0008006" key="4">
    <source>
        <dbReference type="Google" id="ProtNLM"/>
    </source>
</evidence>
<sequence>MFTEYSALIDSLKGRDISFERLYNKHNELNIEIEKMTSKDGFDEVKIDQLKKEKLLLKDEILAYLKNVANK</sequence>
<dbReference type="InterPro" id="IPR007420">
    <property type="entry name" value="DUF465"/>
</dbReference>
<dbReference type="RefSeq" id="WP_087819635.1">
    <property type="nucleotide sequence ID" value="NZ_FYAH01000001.1"/>
</dbReference>
<evidence type="ECO:0000313" key="3">
    <source>
        <dbReference type="Proteomes" id="UP000196485"/>
    </source>
</evidence>
<reference evidence="3" key="1">
    <citation type="submission" date="2017-06" db="EMBL/GenBank/DDBJ databases">
        <authorList>
            <person name="Rodrigo-Torres L."/>
            <person name="Arahal R. D."/>
            <person name="Lucena T."/>
        </authorList>
    </citation>
    <scope>NUCLEOTIDE SEQUENCE [LARGE SCALE GENOMIC DNA]</scope>
    <source>
        <strain evidence="3">type strain: CECT 9192</strain>
    </source>
</reference>
<proteinExistence type="predicted"/>
<dbReference type="AlphaFoldDB" id="A0A1Y6KT42"/>
<dbReference type="InterPro" id="IPR038444">
    <property type="entry name" value="DUF465_sf"/>
</dbReference>
<dbReference type="Pfam" id="PF04325">
    <property type="entry name" value="DUF465"/>
    <property type="match status" value="1"/>
</dbReference>
<dbReference type="Proteomes" id="UP000196485">
    <property type="component" value="Unassembled WGS sequence"/>
</dbReference>
<evidence type="ECO:0000256" key="1">
    <source>
        <dbReference type="SAM" id="Coils"/>
    </source>
</evidence>
<name>A0A1Y6KT42_9GAMM</name>
<accession>A0A1Y6KT42</accession>
<keyword evidence="3" id="KW-1185">Reference proteome</keyword>
<organism evidence="2 3">
    <name type="scientific">Photobacterium aquimaris</name>
    <dbReference type="NCBI Taxonomy" id="512643"/>
    <lineage>
        <taxon>Bacteria</taxon>
        <taxon>Pseudomonadati</taxon>
        <taxon>Pseudomonadota</taxon>
        <taxon>Gammaproteobacteria</taxon>
        <taxon>Vibrionales</taxon>
        <taxon>Vibrionaceae</taxon>
        <taxon>Photobacterium</taxon>
    </lineage>
</organism>
<evidence type="ECO:0000313" key="2">
    <source>
        <dbReference type="EMBL" id="SMY15370.1"/>
    </source>
</evidence>